<gene>
    <name evidence="2" type="ordered locus">ELI_13985</name>
</gene>
<dbReference type="KEGG" id="eli:ELI_13985"/>
<evidence type="ECO:0008006" key="4">
    <source>
        <dbReference type="Google" id="ProtNLM"/>
    </source>
</evidence>
<accession>Q2N602</accession>
<feature type="compositionally biased region" description="Basic and acidic residues" evidence="1">
    <location>
        <begin position="52"/>
        <end position="64"/>
    </location>
</feature>
<sequence length="64" mass="6892">MSDRLSERVPRLAALAAQHLGWPPETFWAATPADLALAVTPPDASDASLSRADLDRMMKDQSDG</sequence>
<dbReference type="AlphaFoldDB" id="Q2N602"/>
<name>Q2N602_ERYLH</name>
<protein>
    <recommendedName>
        <fullName evidence="4">Phage tail assembly chaperone</fullName>
    </recommendedName>
</protein>
<dbReference type="EMBL" id="CP000157">
    <property type="protein sequence ID" value="ABC64889.1"/>
    <property type="molecule type" value="Genomic_DNA"/>
</dbReference>
<dbReference type="HOGENOM" id="CLU_187731_0_0_5"/>
<feature type="region of interest" description="Disordered" evidence="1">
    <location>
        <begin position="41"/>
        <end position="64"/>
    </location>
</feature>
<dbReference type="Pfam" id="PF09550">
    <property type="entry name" value="Phage_TAC_6"/>
    <property type="match status" value="1"/>
</dbReference>
<dbReference type="Proteomes" id="UP000008808">
    <property type="component" value="Chromosome"/>
</dbReference>
<dbReference type="InterPro" id="IPR019056">
    <property type="entry name" value="Phage_TAC_6"/>
</dbReference>
<evidence type="ECO:0000256" key="1">
    <source>
        <dbReference type="SAM" id="MobiDB-lite"/>
    </source>
</evidence>
<organism evidence="2 3">
    <name type="scientific">Erythrobacter litoralis (strain HTCC2594)</name>
    <dbReference type="NCBI Taxonomy" id="314225"/>
    <lineage>
        <taxon>Bacteria</taxon>
        <taxon>Pseudomonadati</taxon>
        <taxon>Pseudomonadota</taxon>
        <taxon>Alphaproteobacteria</taxon>
        <taxon>Sphingomonadales</taxon>
        <taxon>Erythrobacteraceae</taxon>
        <taxon>Erythrobacter/Porphyrobacter group</taxon>
        <taxon>Erythrobacter</taxon>
    </lineage>
</organism>
<evidence type="ECO:0000313" key="2">
    <source>
        <dbReference type="EMBL" id="ABC64889.1"/>
    </source>
</evidence>
<dbReference type="STRING" id="314225.ELI_13985"/>
<reference evidence="3" key="1">
    <citation type="journal article" date="2009" name="J. Bacteriol.">
        <title>Complete genome sequence of Erythrobacter litoralis HTCC2594.</title>
        <authorList>
            <person name="Oh H.M."/>
            <person name="Giovannoni S.J."/>
            <person name="Ferriera S."/>
            <person name="Johnson J."/>
            <person name="Cho J.C."/>
        </authorList>
    </citation>
    <scope>NUCLEOTIDE SEQUENCE [LARGE SCALE GENOMIC DNA]</scope>
    <source>
        <strain evidence="3">HTCC2594</strain>
    </source>
</reference>
<proteinExistence type="predicted"/>
<evidence type="ECO:0000313" key="3">
    <source>
        <dbReference type="Proteomes" id="UP000008808"/>
    </source>
</evidence>
<dbReference type="RefSeq" id="WP_011415711.1">
    <property type="nucleotide sequence ID" value="NC_007722.1"/>
</dbReference>
<keyword evidence="3" id="KW-1185">Reference proteome</keyword>